<evidence type="ECO:0000256" key="7">
    <source>
        <dbReference type="SAM" id="MobiDB-lite"/>
    </source>
</evidence>
<evidence type="ECO:0000259" key="8">
    <source>
        <dbReference type="PROSITE" id="PS50090"/>
    </source>
</evidence>
<keyword evidence="6" id="KW-0539">Nucleus</keyword>
<dbReference type="InterPro" id="IPR015495">
    <property type="entry name" value="Myb_TF_plants"/>
</dbReference>
<dbReference type="CDD" id="cd00167">
    <property type="entry name" value="SANT"/>
    <property type="match status" value="2"/>
</dbReference>
<evidence type="ECO:0000256" key="3">
    <source>
        <dbReference type="ARBA" id="ARBA00023015"/>
    </source>
</evidence>
<comment type="subcellular location">
    <subcellularLocation>
        <location evidence="1">Nucleus</location>
    </subcellularLocation>
</comment>
<dbReference type="PANTHER" id="PTHR10641">
    <property type="entry name" value="MYB FAMILY TRANSCRIPTION FACTOR"/>
    <property type="match status" value="1"/>
</dbReference>
<dbReference type="Proteomes" id="UP001279734">
    <property type="component" value="Unassembled WGS sequence"/>
</dbReference>
<dbReference type="InterPro" id="IPR009057">
    <property type="entry name" value="Homeodomain-like_sf"/>
</dbReference>
<dbReference type="AlphaFoldDB" id="A0AAD3RY48"/>
<dbReference type="GO" id="GO:0005634">
    <property type="term" value="C:nucleus"/>
    <property type="evidence" value="ECO:0007669"/>
    <property type="project" value="UniProtKB-SubCell"/>
</dbReference>
<dbReference type="InterPro" id="IPR017930">
    <property type="entry name" value="Myb_dom"/>
</dbReference>
<dbReference type="FunFam" id="1.10.10.60:FF:000015">
    <property type="entry name" value="Transcription factor RAX3"/>
    <property type="match status" value="1"/>
</dbReference>
<evidence type="ECO:0000256" key="5">
    <source>
        <dbReference type="ARBA" id="ARBA00023163"/>
    </source>
</evidence>
<evidence type="ECO:0000256" key="1">
    <source>
        <dbReference type="ARBA" id="ARBA00004123"/>
    </source>
</evidence>
<dbReference type="SMART" id="SM00717">
    <property type="entry name" value="SANT"/>
    <property type="match status" value="2"/>
</dbReference>
<dbReference type="GO" id="GO:0003677">
    <property type="term" value="F:DNA binding"/>
    <property type="evidence" value="ECO:0007669"/>
    <property type="project" value="UniProtKB-KW"/>
</dbReference>
<dbReference type="Pfam" id="PF00249">
    <property type="entry name" value="Myb_DNA-binding"/>
    <property type="match status" value="2"/>
</dbReference>
<protein>
    <submittedName>
        <fullName evidence="10">Uncharacterized protein</fullName>
    </submittedName>
</protein>
<dbReference type="InterPro" id="IPR001005">
    <property type="entry name" value="SANT/Myb"/>
</dbReference>
<evidence type="ECO:0000256" key="2">
    <source>
        <dbReference type="ARBA" id="ARBA00022737"/>
    </source>
</evidence>
<feature type="region of interest" description="Disordered" evidence="7">
    <location>
        <begin position="117"/>
        <end position="144"/>
    </location>
</feature>
<dbReference type="PROSITE" id="PS51294">
    <property type="entry name" value="HTH_MYB"/>
    <property type="match status" value="2"/>
</dbReference>
<reference evidence="10" key="1">
    <citation type="submission" date="2023-05" db="EMBL/GenBank/DDBJ databases">
        <title>Nepenthes gracilis genome sequencing.</title>
        <authorList>
            <person name="Fukushima K."/>
        </authorList>
    </citation>
    <scope>NUCLEOTIDE SEQUENCE</scope>
    <source>
        <strain evidence="10">SING2019-196</strain>
    </source>
</reference>
<keyword evidence="4" id="KW-0238">DNA-binding</keyword>
<keyword evidence="5" id="KW-0804">Transcription</keyword>
<evidence type="ECO:0000256" key="4">
    <source>
        <dbReference type="ARBA" id="ARBA00023125"/>
    </source>
</evidence>
<feature type="domain" description="Myb-like" evidence="8">
    <location>
        <begin position="62"/>
        <end position="112"/>
    </location>
</feature>
<feature type="compositionally biased region" description="Polar residues" evidence="7">
    <location>
        <begin position="131"/>
        <end position="141"/>
    </location>
</feature>
<evidence type="ECO:0000256" key="6">
    <source>
        <dbReference type="ARBA" id="ARBA00023242"/>
    </source>
</evidence>
<evidence type="ECO:0000313" key="11">
    <source>
        <dbReference type="Proteomes" id="UP001279734"/>
    </source>
</evidence>
<dbReference type="SUPFAM" id="SSF46689">
    <property type="entry name" value="Homeodomain-like"/>
    <property type="match status" value="1"/>
</dbReference>
<dbReference type="Gene3D" id="1.10.10.60">
    <property type="entry name" value="Homeodomain-like"/>
    <property type="match status" value="2"/>
</dbReference>
<name>A0AAD3RY48_NEPGR</name>
<feature type="domain" description="HTH myb-type" evidence="9">
    <location>
        <begin position="9"/>
        <end position="61"/>
    </location>
</feature>
<evidence type="ECO:0000259" key="9">
    <source>
        <dbReference type="PROSITE" id="PS51294"/>
    </source>
</evidence>
<evidence type="ECO:0000313" key="10">
    <source>
        <dbReference type="EMBL" id="GMH00351.1"/>
    </source>
</evidence>
<dbReference type="PROSITE" id="PS50090">
    <property type="entry name" value="MYB_LIKE"/>
    <property type="match status" value="2"/>
</dbReference>
<gene>
    <name evidence="10" type="ORF">Nepgr_002190</name>
</gene>
<feature type="domain" description="HTH myb-type" evidence="9">
    <location>
        <begin position="62"/>
        <end position="116"/>
    </location>
</feature>
<organism evidence="10 11">
    <name type="scientific">Nepenthes gracilis</name>
    <name type="common">Slender pitcher plant</name>
    <dbReference type="NCBI Taxonomy" id="150966"/>
    <lineage>
        <taxon>Eukaryota</taxon>
        <taxon>Viridiplantae</taxon>
        <taxon>Streptophyta</taxon>
        <taxon>Embryophyta</taxon>
        <taxon>Tracheophyta</taxon>
        <taxon>Spermatophyta</taxon>
        <taxon>Magnoliopsida</taxon>
        <taxon>eudicotyledons</taxon>
        <taxon>Gunneridae</taxon>
        <taxon>Pentapetalae</taxon>
        <taxon>Caryophyllales</taxon>
        <taxon>Nepenthaceae</taxon>
        <taxon>Nepenthes</taxon>
    </lineage>
</organism>
<sequence>MVRMPCCDKAGVKKGPWSQAEDLKLISFIQQHGHDNWRALPKLAGLARCGKSCRLRWINYLRPDLKRGNFTLEEEESIIRLHEQLGNKWSKIASHLPGRTDNEIKNVWNTHLKKRSIARGSKNHPPAKPNDSFTTSTSPTSGKKVLNDTIEFSSSSSTSCQMGKPDCCDDNGIVANVNKQDLLGEVIEIPFEPNLDVWEWLDFDSNCAEGYVLSSEAAAQQQRASDDDSSKGDNGRSWWFEYLENELGLGATTPDAYPDDMTDSALQKFLNEEELLSDPIRSFADMSTFT</sequence>
<comment type="caution">
    <text evidence="10">The sequence shown here is derived from an EMBL/GenBank/DDBJ whole genome shotgun (WGS) entry which is preliminary data.</text>
</comment>
<feature type="domain" description="Myb-like" evidence="8">
    <location>
        <begin position="9"/>
        <end position="61"/>
    </location>
</feature>
<keyword evidence="11" id="KW-1185">Reference proteome</keyword>
<dbReference type="PANTHER" id="PTHR10641:SF1103">
    <property type="entry name" value="TRANSCRIPTION FACTOR MYB72"/>
    <property type="match status" value="1"/>
</dbReference>
<keyword evidence="2" id="KW-0677">Repeat</keyword>
<dbReference type="EMBL" id="BSYO01000002">
    <property type="protein sequence ID" value="GMH00351.1"/>
    <property type="molecule type" value="Genomic_DNA"/>
</dbReference>
<proteinExistence type="predicted"/>
<accession>A0AAD3RY48</accession>
<keyword evidence="3" id="KW-0805">Transcription regulation</keyword>